<comment type="similarity">
    <text evidence="2">Belongs to the bacterial PQQ dehydrogenase family.</text>
</comment>
<evidence type="ECO:0000256" key="4">
    <source>
        <dbReference type="SAM" id="Phobius"/>
    </source>
</evidence>
<keyword evidence="4" id="KW-0472">Membrane</keyword>
<dbReference type="PANTHER" id="PTHR32303:SF4">
    <property type="entry name" value="QUINOPROTEIN GLUCOSE DEHYDROGENASE"/>
    <property type="match status" value="1"/>
</dbReference>
<keyword evidence="4" id="KW-0812">Transmembrane</keyword>
<gene>
    <name evidence="6" type="primary">quiA_1</name>
    <name evidence="6" type="ORF">NCTC9149_03040</name>
</gene>
<feature type="domain" description="Pyrrolo-quinoline quinone repeat" evidence="5">
    <location>
        <begin position="172"/>
        <end position="332"/>
    </location>
</feature>
<evidence type="ECO:0000256" key="1">
    <source>
        <dbReference type="ARBA" id="ARBA00001931"/>
    </source>
</evidence>
<feature type="transmembrane region" description="Helical" evidence="4">
    <location>
        <begin position="45"/>
        <end position="63"/>
    </location>
</feature>
<organism evidence="6 7">
    <name type="scientific">Klebsiella grimontii</name>
    <dbReference type="NCBI Taxonomy" id="2058152"/>
    <lineage>
        <taxon>Bacteria</taxon>
        <taxon>Pseudomonadati</taxon>
        <taxon>Pseudomonadota</taxon>
        <taxon>Gammaproteobacteria</taxon>
        <taxon>Enterobacterales</taxon>
        <taxon>Enterobacteriaceae</taxon>
        <taxon>Klebsiella/Raoultella group</taxon>
        <taxon>Klebsiella</taxon>
    </lineage>
</organism>
<comment type="caution">
    <text evidence="6">The sequence shown here is derived from an EMBL/GenBank/DDBJ whole genome shotgun (WGS) entry which is preliminary data.</text>
</comment>
<feature type="transmembrane region" description="Helical" evidence="4">
    <location>
        <begin position="91"/>
        <end position="112"/>
    </location>
</feature>
<dbReference type="SUPFAM" id="SSF50998">
    <property type="entry name" value="Quinoprotein alcohol dehydrogenase-like"/>
    <property type="match status" value="1"/>
</dbReference>
<name>A0A7H4P2F4_9ENTR</name>
<dbReference type="AlphaFoldDB" id="A0A7H4P2F4"/>
<keyword evidence="3 6" id="KW-0560">Oxidoreductase</keyword>
<reference evidence="6 7" key="1">
    <citation type="submission" date="2018-06" db="EMBL/GenBank/DDBJ databases">
        <authorList>
            <consortium name="Pathogen Informatics"/>
            <person name="Doyle S."/>
        </authorList>
    </citation>
    <scope>NUCLEOTIDE SEQUENCE [LARGE SCALE GENOMIC DNA]</scope>
    <source>
        <strain evidence="6 7">NCTC9149</strain>
    </source>
</reference>
<dbReference type="GO" id="GO:0008876">
    <property type="term" value="F:quinoprotein glucose dehydrogenase activity"/>
    <property type="evidence" value="ECO:0007669"/>
    <property type="project" value="TreeGrafter"/>
</dbReference>
<feature type="transmembrane region" description="Helical" evidence="4">
    <location>
        <begin position="12"/>
        <end position="33"/>
    </location>
</feature>
<keyword evidence="4" id="KW-1133">Transmembrane helix</keyword>
<dbReference type="InterPro" id="IPR002372">
    <property type="entry name" value="PQQ_rpt_dom"/>
</dbReference>
<dbReference type="Gene3D" id="2.140.10.10">
    <property type="entry name" value="Quinoprotein alcohol dehydrogenase-like superfamily"/>
    <property type="match status" value="1"/>
</dbReference>
<sequence>MDERQGSGRGVFFTVYRLLFVLLSFGIGLFFTLWGGKLLSLGGSAWYLLAGLAYLLIAVGYLIRSRYVLPFAILTFLLTLCWALYEVQFSYWGLIPRLVVPALMLMLALWLAATLPMRPARRRYANWSASAIFLVLLATLVSAFYPHGAIHNGVVNASGDATPTLASKSDNWAFFGRDASGTRFAPYDEITPQNVKNLKVAWTYHTGRRLTGAGIGVDENTPLQIGDTLYSCTPLNVVTALDADTGKARWRFDPHAGTAEHVTCRGVGYYDVQSDDSLSAEEKASPALLQCPQRILVSTVDARLIALNAKTGEPCDDFGEHGSVDLKQGWTIPKTANATTRPRRR</sequence>
<proteinExistence type="inferred from homology"/>
<dbReference type="EC" id="1.1.5.8" evidence="6"/>
<protein>
    <submittedName>
        <fullName evidence="6">Quinate/shikimate dehydrogenase</fullName>
        <ecNumber evidence="6">1.1.5.8</ecNumber>
    </submittedName>
</protein>
<evidence type="ECO:0000256" key="2">
    <source>
        <dbReference type="ARBA" id="ARBA00008156"/>
    </source>
</evidence>
<dbReference type="PANTHER" id="PTHR32303">
    <property type="entry name" value="QUINOPROTEIN ALCOHOL DEHYDROGENASE (CYTOCHROME C)"/>
    <property type="match status" value="1"/>
</dbReference>
<dbReference type="Proteomes" id="UP000254571">
    <property type="component" value="Unassembled WGS sequence"/>
</dbReference>
<evidence type="ECO:0000313" key="7">
    <source>
        <dbReference type="Proteomes" id="UP000254571"/>
    </source>
</evidence>
<comment type="cofactor">
    <cofactor evidence="1">
        <name>pyrroloquinoline quinone</name>
        <dbReference type="ChEBI" id="CHEBI:58442"/>
    </cofactor>
</comment>
<accession>A0A7H4P2F4</accession>
<evidence type="ECO:0000259" key="5">
    <source>
        <dbReference type="Pfam" id="PF01011"/>
    </source>
</evidence>
<dbReference type="GO" id="GO:0047519">
    <property type="term" value="F:quinate dehydrogenase (quinone) activity"/>
    <property type="evidence" value="ECO:0007669"/>
    <property type="project" value="UniProtKB-EC"/>
</dbReference>
<feature type="transmembrane region" description="Helical" evidence="4">
    <location>
        <begin position="124"/>
        <end position="145"/>
    </location>
</feature>
<feature type="transmembrane region" description="Helical" evidence="4">
    <location>
        <begin position="68"/>
        <end position="85"/>
    </location>
</feature>
<evidence type="ECO:0000256" key="3">
    <source>
        <dbReference type="ARBA" id="ARBA00023002"/>
    </source>
</evidence>
<dbReference type="InterPro" id="IPR011047">
    <property type="entry name" value="Quinoprotein_ADH-like_sf"/>
</dbReference>
<evidence type="ECO:0000313" key="6">
    <source>
        <dbReference type="EMBL" id="STW06619.1"/>
    </source>
</evidence>
<dbReference type="EMBL" id="UGMX01000002">
    <property type="protein sequence ID" value="STW06619.1"/>
    <property type="molecule type" value="Genomic_DNA"/>
</dbReference>
<dbReference type="Pfam" id="PF01011">
    <property type="entry name" value="PQQ"/>
    <property type="match status" value="1"/>
</dbReference>